<accession>A0ABT9ZQL4</accession>
<feature type="compositionally biased region" description="Basic and acidic residues" evidence="4">
    <location>
        <begin position="69"/>
        <end position="79"/>
    </location>
</feature>
<evidence type="ECO:0000313" key="6">
    <source>
        <dbReference type="Proteomes" id="UP001230005"/>
    </source>
</evidence>
<proteinExistence type="inferred from homology"/>
<dbReference type="InterPro" id="IPR012851">
    <property type="entry name" value="Spore_coat_CotF-like"/>
</dbReference>
<keyword evidence="5" id="KW-0167">Capsid protein</keyword>
<evidence type="ECO:0000256" key="3">
    <source>
        <dbReference type="ARBA" id="ARBA00024344"/>
    </source>
</evidence>
<dbReference type="PANTHER" id="PTHR39183">
    <property type="entry name" value="SPORE COAT PROTEIN F-LIKE PROTEIN YHCQ"/>
    <property type="match status" value="1"/>
</dbReference>
<protein>
    <submittedName>
        <fullName evidence="5">Spore coat protein F</fullName>
    </submittedName>
</protein>
<keyword evidence="1" id="KW-0749">Sporulation</keyword>
<keyword evidence="6" id="KW-1185">Reference proteome</keyword>
<dbReference type="Gene3D" id="1.20.1260.10">
    <property type="match status" value="1"/>
</dbReference>
<dbReference type="RefSeq" id="WP_307322334.1">
    <property type="nucleotide sequence ID" value="NZ_JAUSUG010000003.1"/>
</dbReference>
<evidence type="ECO:0000256" key="1">
    <source>
        <dbReference type="ARBA" id="ARBA00022969"/>
    </source>
</evidence>
<comment type="caution">
    <text evidence="5">The sequence shown here is derived from an EMBL/GenBank/DDBJ whole genome shotgun (WGS) entry which is preliminary data.</text>
</comment>
<reference evidence="5 6" key="1">
    <citation type="submission" date="2023-07" db="EMBL/GenBank/DDBJ databases">
        <title>Genomic Encyclopedia of Type Strains, Phase IV (KMG-IV): sequencing the most valuable type-strain genomes for metagenomic binning, comparative biology and taxonomic classification.</title>
        <authorList>
            <person name="Goeker M."/>
        </authorList>
    </citation>
    <scope>NUCLEOTIDE SEQUENCE [LARGE SCALE GENOMIC DNA]</scope>
    <source>
        <strain evidence="5 6">DSM 9768</strain>
    </source>
</reference>
<evidence type="ECO:0000313" key="5">
    <source>
        <dbReference type="EMBL" id="MDQ0253532.1"/>
    </source>
</evidence>
<name>A0ABT9ZQL4_9BACI</name>
<dbReference type="PANTHER" id="PTHR39183:SF1">
    <property type="entry name" value="SPORE COAT PROTEIN F-LIKE PROTEIN YHCQ"/>
    <property type="match status" value="1"/>
</dbReference>
<keyword evidence="5" id="KW-0946">Virion</keyword>
<comment type="similarity">
    <text evidence="3">Belongs to the CotF family.</text>
</comment>
<gene>
    <name evidence="5" type="ORF">J2S74_000904</name>
</gene>
<comment type="subcellular location">
    <subcellularLocation>
        <location evidence="2">Spore coat</location>
    </subcellularLocation>
</comment>
<evidence type="ECO:0000256" key="2">
    <source>
        <dbReference type="ARBA" id="ARBA00024325"/>
    </source>
</evidence>
<dbReference type="InterPro" id="IPR012347">
    <property type="entry name" value="Ferritin-like"/>
</dbReference>
<dbReference type="EMBL" id="JAUSUG010000003">
    <property type="protein sequence ID" value="MDQ0253532.1"/>
    <property type="molecule type" value="Genomic_DNA"/>
</dbReference>
<organism evidence="5 6">
    <name type="scientific">Evansella vedderi</name>
    <dbReference type="NCBI Taxonomy" id="38282"/>
    <lineage>
        <taxon>Bacteria</taxon>
        <taxon>Bacillati</taxon>
        <taxon>Bacillota</taxon>
        <taxon>Bacilli</taxon>
        <taxon>Bacillales</taxon>
        <taxon>Bacillaceae</taxon>
        <taxon>Evansella</taxon>
    </lineage>
</organism>
<dbReference type="Pfam" id="PF07875">
    <property type="entry name" value="Coat_F"/>
    <property type="match status" value="1"/>
</dbReference>
<sequence>MSNHLAWHETLEIHELVAFQSIGLQKLKKSLPEVTDPELRRLYQKAIQGTTRNLRDLLVFFPEMPPFKDREDLDEMRSDSEEEEDREDPMTGFFAGELLGLAKTTVRNYGIAITETATPSVRKVLKRQLSECIDSHEEVFRFMHQRSFYPAYNLETLLKNDMRLAQRALSGRED</sequence>
<dbReference type="Proteomes" id="UP001230005">
    <property type="component" value="Unassembled WGS sequence"/>
</dbReference>
<feature type="region of interest" description="Disordered" evidence="4">
    <location>
        <begin position="69"/>
        <end position="88"/>
    </location>
</feature>
<evidence type="ECO:0000256" key="4">
    <source>
        <dbReference type="SAM" id="MobiDB-lite"/>
    </source>
</evidence>